<dbReference type="OrthoDB" id="1688035at2759"/>
<proteinExistence type="predicted"/>
<reference evidence="1" key="3">
    <citation type="journal article" date="2018" name="Gigascience">
        <title>Genome assembly of the pink ipe (Handroanthus impetiginosus, Bignoniaceae), a highly-valued ecologically keystone neotropical timber forest tree.</title>
        <authorList>
            <person name="Silva-Junior O.B."/>
            <person name="Novaes E."/>
            <person name="Grattapaglia D."/>
            <person name="Collevatti R.G."/>
        </authorList>
    </citation>
    <scope>NUCLEOTIDE SEQUENCE [LARGE SCALE GENOMIC DNA]</scope>
    <source>
        <strain evidence="1">UFG-1</strain>
        <tissue evidence="1">Leaf</tissue>
    </source>
</reference>
<evidence type="ECO:0000313" key="1">
    <source>
        <dbReference type="EMBL" id="PIN04451.1"/>
    </source>
</evidence>
<gene>
    <name evidence="2" type="ORF">CDL12_21011</name>
    <name evidence="1" type="ORF">CDL12_23008</name>
</gene>
<accession>A0A2G9GGN5</accession>
<reference evidence="3" key="2">
    <citation type="journal article" date="2018" name="Gigascience">
        <title>Genome assembly of the Pink Ipe (Handroanthus impetiginosus, Bignoniaceae), a highly valued, ecologically keystone Neotropical timber forest tree.</title>
        <authorList>
            <person name="Silva-Junior O.B."/>
            <person name="Grattapaglia D."/>
            <person name="Novaes E."/>
            <person name="Collevatti R.G."/>
        </authorList>
    </citation>
    <scope>NUCLEOTIDE SEQUENCE [LARGE SCALE GENOMIC DNA]</scope>
    <source>
        <strain evidence="3">cv. UFG-1</strain>
    </source>
</reference>
<organism evidence="1 3">
    <name type="scientific">Handroanthus impetiginosus</name>
    <dbReference type="NCBI Taxonomy" id="429701"/>
    <lineage>
        <taxon>Eukaryota</taxon>
        <taxon>Viridiplantae</taxon>
        <taxon>Streptophyta</taxon>
        <taxon>Embryophyta</taxon>
        <taxon>Tracheophyta</taxon>
        <taxon>Spermatophyta</taxon>
        <taxon>Magnoliopsida</taxon>
        <taxon>eudicotyledons</taxon>
        <taxon>Gunneridae</taxon>
        <taxon>Pentapetalae</taxon>
        <taxon>asterids</taxon>
        <taxon>lamiids</taxon>
        <taxon>Lamiales</taxon>
        <taxon>Bignoniaceae</taxon>
        <taxon>Crescentiina</taxon>
        <taxon>Tabebuia alliance</taxon>
        <taxon>Handroanthus</taxon>
    </lineage>
</organism>
<reference evidence="1" key="1">
    <citation type="submission" date="2017-07" db="EMBL/GenBank/DDBJ databases">
        <authorList>
            <person name="Sun Z.S."/>
            <person name="Albrecht U."/>
            <person name="Echele G."/>
            <person name="Lee C.C."/>
        </authorList>
    </citation>
    <scope>NUCLEOTIDE SEQUENCE</scope>
    <source>
        <strain evidence="1">UFG-1</strain>
        <tissue evidence="1">Leaf</tissue>
    </source>
</reference>
<protein>
    <submittedName>
        <fullName evidence="1">Uncharacterized protein</fullName>
    </submittedName>
</protein>
<evidence type="ECO:0000313" key="2">
    <source>
        <dbReference type="EMBL" id="PIN06442.1"/>
    </source>
</evidence>
<dbReference type="AlphaFoldDB" id="A0A2G9GGN5"/>
<evidence type="ECO:0000313" key="3">
    <source>
        <dbReference type="Proteomes" id="UP000231279"/>
    </source>
</evidence>
<keyword evidence="3" id="KW-1185">Reference proteome</keyword>
<sequence>MDFDETWQDYPSCDHPACWPRSYSSRNYDRFVSHNTPVTRSKPTFWTILWRRIKKQKKRMFQQRSSSMRFTYDSYSYSQNFDQGSIWDDSNDLGRSFSARFAVPSRIFEENRLMF</sequence>
<dbReference type="EMBL" id="NKXS01005143">
    <property type="protein sequence ID" value="PIN04451.1"/>
    <property type="molecule type" value="Genomic_DNA"/>
</dbReference>
<dbReference type="PANTHER" id="PTHR33168">
    <property type="entry name" value="STRESS INDUCED PROTEIN-RELATED"/>
    <property type="match status" value="1"/>
</dbReference>
<comment type="caution">
    <text evidence="1">The sequence shown here is derived from an EMBL/GenBank/DDBJ whole genome shotgun (WGS) entry which is preliminary data.</text>
</comment>
<dbReference type="STRING" id="429701.A0A2G9GGN5"/>
<dbReference type="EMBL" id="NKXS01004421">
    <property type="protein sequence ID" value="PIN06442.1"/>
    <property type="molecule type" value="Genomic_DNA"/>
</dbReference>
<dbReference type="Proteomes" id="UP000231279">
    <property type="component" value="Unassembled WGS sequence"/>
</dbReference>
<name>A0A2G9GGN5_9LAMI</name>